<sequence>MHPIHLLYRLAQTVRGVYWRVVRPKVYGAKLLVRNRQSEVLLIRHSYGRSDLYMLPGGGIKRGETALDAARRELREEVGCRAEELALLGKYLDTSKGARNHVSVFTATTHDQPQIDGREIVEATFFPVTDLPANASTASRRRVAEMLGEAEIDGRW</sequence>
<evidence type="ECO:0000259" key="3">
    <source>
        <dbReference type="PROSITE" id="PS51462"/>
    </source>
</evidence>
<dbReference type="EMBL" id="CP136594">
    <property type="protein sequence ID" value="WOE74429.1"/>
    <property type="molecule type" value="Genomic_DNA"/>
</dbReference>
<evidence type="ECO:0000313" key="4">
    <source>
        <dbReference type="EMBL" id="WOE74429.1"/>
    </source>
</evidence>
<evidence type="ECO:0000256" key="1">
    <source>
        <dbReference type="ARBA" id="ARBA00001946"/>
    </source>
</evidence>
<dbReference type="PANTHER" id="PTHR43046:SF14">
    <property type="entry name" value="MUTT_NUDIX FAMILY PROTEIN"/>
    <property type="match status" value="1"/>
</dbReference>
<evidence type="ECO:0000313" key="5">
    <source>
        <dbReference type="Proteomes" id="UP001302429"/>
    </source>
</evidence>
<dbReference type="InterPro" id="IPR020084">
    <property type="entry name" value="NUDIX_hydrolase_CS"/>
</dbReference>
<comment type="cofactor">
    <cofactor evidence="1">
        <name>Mg(2+)</name>
        <dbReference type="ChEBI" id="CHEBI:18420"/>
    </cofactor>
</comment>
<name>A0AA97F4Z7_9SPHN</name>
<dbReference type="KEGG" id="acoa:RB602_11300"/>
<proteinExistence type="predicted"/>
<dbReference type="RefSeq" id="WP_317080681.1">
    <property type="nucleotide sequence ID" value="NZ_CP136594.1"/>
</dbReference>
<evidence type="ECO:0000256" key="2">
    <source>
        <dbReference type="ARBA" id="ARBA00022801"/>
    </source>
</evidence>
<dbReference type="Pfam" id="PF00293">
    <property type="entry name" value="NUDIX"/>
    <property type="match status" value="1"/>
</dbReference>
<keyword evidence="5" id="KW-1185">Reference proteome</keyword>
<reference evidence="4 5" key="1">
    <citation type="submission" date="2023-10" db="EMBL/GenBank/DDBJ databases">
        <title>Complete genome sequence of a Sphingomonadaceae bacterium.</title>
        <authorList>
            <person name="Yan C."/>
        </authorList>
    </citation>
    <scope>NUCLEOTIDE SEQUENCE [LARGE SCALE GENOMIC DNA]</scope>
    <source>
        <strain evidence="4 5">SCSIO 66989</strain>
    </source>
</reference>
<dbReference type="PANTHER" id="PTHR43046">
    <property type="entry name" value="GDP-MANNOSE MANNOSYL HYDROLASE"/>
    <property type="match status" value="1"/>
</dbReference>
<keyword evidence="2" id="KW-0378">Hydrolase</keyword>
<dbReference type="AlphaFoldDB" id="A0AA97F4Z7"/>
<accession>A0AA97F4Z7</accession>
<feature type="domain" description="Nudix hydrolase" evidence="3">
    <location>
        <begin position="24"/>
        <end position="148"/>
    </location>
</feature>
<dbReference type="InterPro" id="IPR000086">
    <property type="entry name" value="NUDIX_hydrolase_dom"/>
</dbReference>
<dbReference type="PROSITE" id="PS51462">
    <property type="entry name" value="NUDIX"/>
    <property type="match status" value="1"/>
</dbReference>
<dbReference type="Proteomes" id="UP001302429">
    <property type="component" value="Chromosome"/>
</dbReference>
<dbReference type="PROSITE" id="PS00893">
    <property type="entry name" value="NUDIX_BOX"/>
    <property type="match status" value="1"/>
</dbReference>
<protein>
    <submittedName>
        <fullName evidence="4">NUDIX domain-containing protein</fullName>
    </submittedName>
</protein>
<dbReference type="Gene3D" id="3.90.79.10">
    <property type="entry name" value="Nucleoside Triphosphate Pyrophosphohydrolase"/>
    <property type="match status" value="1"/>
</dbReference>
<organism evidence="4 5">
    <name type="scientific">Alterisphingorhabdus coralli</name>
    <dbReference type="NCBI Taxonomy" id="3071408"/>
    <lineage>
        <taxon>Bacteria</taxon>
        <taxon>Pseudomonadati</taxon>
        <taxon>Pseudomonadota</taxon>
        <taxon>Alphaproteobacteria</taxon>
        <taxon>Sphingomonadales</taxon>
        <taxon>Sphingomonadaceae</taxon>
        <taxon>Alterisphingorhabdus (ex Yan et al. 2024)</taxon>
    </lineage>
</organism>
<dbReference type="GO" id="GO:0016787">
    <property type="term" value="F:hydrolase activity"/>
    <property type="evidence" value="ECO:0007669"/>
    <property type="project" value="UniProtKB-KW"/>
</dbReference>
<dbReference type="InterPro" id="IPR015797">
    <property type="entry name" value="NUDIX_hydrolase-like_dom_sf"/>
</dbReference>
<gene>
    <name evidence="4" type="ORF">RB602_11300</name>
</gene>
<dbReference type="SUPFAM" id="SSF55811">
    <property type="entry name" value="Nudix"/>
    <property type="match status" value="1"/>
</dbReference>